<gene>
    <name evidence="1" type="ORF">DICVIV_01118</name>
</gene>
<evidence type="ECO:0000313" key="2">
    <source>
        <dbReference type="Proteomes" id="UP000053766"/>
    </source>
</evidence>
<keyword evidence="2" id="KW-1185">Reference proteome</keyword>
<sequence length="63" mass="7458">MFAFIFKRRSKSLLRSSSGTSYPYPRTHTTLMVAPHSRPILSEEITTYRKQWFFWHSHGSATH</sequence>
<reference evidence="1 2" key="1">
    <citation type="submission" date="2013-11" db="EMBL/GenBank/DDBJ databases">
        <title>Draft genome of the bovine lungworm Dictyocaulus viviparus.</title>
        <authorList>
            <person name="Mitreva M."/>
        </authorList>
    </citation>
    <scope>NUCLEOTIDE SEQUENCE [LARGE SCALE GENOMIC DNA]</scope>
    <source>
        <strain evidence="1 2">HannoverDv2000</strain>
    </source>
</reference>
<proteinExistence type="predicted"/>
<reference evidence="2" key="2">
    <citation type="journal article" date="2016" name="Sci. Rep.">
        <title>Dictyocaulus viviparus genome, variome and transcriptome elucidate lungworm biology and support future intervention.</title>
        <authorList>
            <person name="McNulty S.N."/>
            <person name="Strube C."/>
            <person name="Rosa B.A."/>
            <person name="Martin J.C."/>
            <person name="Tyagi R."/>
            <person name="Choi Y.J."/>
            <person name="Wang Q."/>
            <person name="Hallsworth Pepin K."/>
            <person name="Zhang X."/>
            <person name="Ozersky P."/>
            <person name="Wilson R.K."/>
            <person name="Sternberg P.W."/>
            <person name="Gasser R.B."/>
            <person name="Mitreva M."/>
        </authorList>
    </citation>
    <scope>NUCLEOTIDE SEQUENCE [LARGE SCALE GENOMIC DNA]</scope>
    <source>
        <strain evidence="2">HannoverDv2000</strain>
    </source>
</reference>
<evidence type="ECO:0000313" key="1">
    <source>
        <dbReference type="EMBL" id="KJH52657.1"/>
    </source>
</evidence>
<name>A0A0D8Y8W3_DICVI</name>
<dbReference type="AlphaFoldDB" id="A0A0D8Y8W3"/>
<organism evidence="1 2">
    <name type="scientific">Dictyocaulus viviparus</name>
    <name type="common">Bovine lungworm</name>
    <dbReference type="NCBI Taxonomy" id="29172"/>
    <lineage>
        <taxon>Eukaryota</taxon>
        <taxon>Metazoa</taxon>
        <taxon>Ecdysozoa</taxon>
        <taxon>Nematoda</taxon>
        <taxon>Chromadorea</taxon>
        <taxon>Rhabditida</taxon>
        <taxon>Rhabditina</taxon>
        <taxon>Rhabditomorpha</taxon>
        <taxon>Strongyloidea</taxon>
        <taxon>Metastrongylidae</taxon>
        <taxon>Dictyocaulus</taxon>
    </lineage>
</organism>
<dbReference type="OrthoDB" id="5842556at2759"/>
<accession>A0A0D8Y8W3</accession>
<dbReference type="EMBL" id="KN716161">
    <property type="protein sequence ID" value="KJH52657.1"/>
    <property type="molecule type" value="Genomic_DNA"/>
</dbReference>
<protein>
    <submittedName>
        <fullName evidence="1">Uncharacterized protein</fullName>
    </submittedName>
</protein>
<dbReference type="Proteomes" id="UP000053766">
    <property type="component" value="Unassembled WGS sequence"/>
</dbReference>